<evidence type="ECO:0000256" key="6">
    <source>
        <dbReference type="ARBA" id="ARBA00023242"/>
    </source>
</evidence>
<dbReference type="SUPFAM" id="SSF48371">
    <property type="entry name" value="ARM repeat"/>
    <property type="match status" value="2"/>
</dbReference>
<evidence type="ECO:0000259" key="10">
    <source>
        <dbReference type="SMART" id="SM01036"/>
    </source>
</evidence>
<dbReference type="InterPro" id="IPR021133">
    <property type="entry name" value="HEAT_type_2"/>
</dbReference>
<evidence type="ECO:0000256" key="9">
    <source>
        <dbReference type="RuleBase" id="RU367065"/>
    </source>
</evidence>
<keyword evidence="5 9" id="KW-0698">rRNA processing</keyword>
<dbReference type="GO" id="GO:0030515">
    <property type="term" value="F:snoRNA binding"/>
    <property type="evidence" value="ECO:0007669"/>
    <property type="project" value="TreeGrafter"/>
</dbReference>
<keyword evidence="7 9" id="KW-0687">Ribonucleoprotein</keyword>
<evidence type="ECO:0000313" key="11">
    <source>
        <dbReference type="EMBL" id="KAI0295094.1"/>
    </source>
</evidence>
<keyword evidence="4 9" id="KW-0690">Ribosome biogenesis</keyword>
<proteinExistence type="inferred from homology"/>
<dbReference type="Pfam" id="PF23243">
    <property type="entry name" value="HEAT_HEATR1"/>
    <property type="match status" value="1"/>
</dbReference>
<dbReference type="Gene3D" id="1.25.10.10">
    <property type="entry name" value="Leucine-rich Repeat Variant"/>
    <property type="match status" value="2"/>
</dbReference>
<evidence type="ECO:0000256" key="5">
    <source>
        <dbReference type="ARBA" id="ARBA00022552"/>
    </source>
</evidence>
<dbReference type="GO" id="GO:0032040">
    <property type="term" value="C:small-subunit processome"/>
    <property type="evidence" value="ECO:0007669"/>
    <property type="project" value="TreeGrafter"/>
</dbReference>
<dbReference type="GO" id="GO:0045943">
    <property type="term" value="P:positive regulation of transcription by RNA polymerase I"/>
    <property type="evidence" value="ECO:0007669"/>
    <property type="project" value="TreeGrafter"/>
</dbReference>
<dbReference type="Pfam" id="PF08146">
    <property type="entry name" value="BP28CT"/>
    <property type="match status" value="1"/>
</dbReference>
<dbReference type="InterPro" id="IPR016024">
    <property type="entry name" value="ARM-type_fold"/>
</dbReference>
<dbReference type="GO" id="GO:0000462">
    <property type="term" value="P:maturation of SSU-rRNA from tricistronic rRNA transcript (SSU-rRNA, 5.8S rRNA, LSU-rRNA)"/>
    <property type="evidence" value="ECO:0007669"/>
    <property type="project" value="TreeGrafter"/>
</dbReference>
<evidence type="ECO:0000256" key="3">
    <source>
        <dbReference type="ARBA" id="ARBA00015399"/>
    </source>
</evidence>
<protein>
    <recommendedName>
        <fullName evidence="3 9">U3 small nucleolar RNA-associated protein 10</fullName>
    </recommendedName>
</protein>
<evidence type="ECO:0000256" key="7">
    <source>
        <dbReference type="ARBA" id="ARBA00023274"/>
    </source>
</evidence>
<accession>A0AAD4M009</accession>
<dbReference type="PROSITE" id="PS50077">
    <property type="entry name" value="HEAT_REPEAT"/>
    <property type="match status" value="1"/>
</dbReference>
<dbReference type="PANTHER" id="PTHR13457:SF1">
    <property type="entry name" value="HEAT REPEAT-CONTAINING PROTEIN 1"/>
    <property type="match status" value="1"/>
</dbReference>
<evidence type="ECO:0000256" key="4">
    <source>
        <dbReference type="ARBA" id="ARBA00022517"/>
    </source>
</evidence>
<dbReference type="PANTHER" id="PTHR13457">
    <property type="entry name" value="BAP28"/>
    <property type="match status" value="1"/>
</dbReference>
<dbReference type="InterPro" id="IPR012954">
    <property type="entry name" value="BP28_C_dom"/>
</dbReference>
<dbReference type="GO" id="GO:0030686">
    <property type="term" value="C:90S preribosome"/>
    <property type="evidence" value="ECO:0007669"/>
    <property type="project" value="TreeGrafter"/>
</dbReference>
<dbReference type="InterPro" id="IPR056473">
    <property type="entry name" value="HEAT_Utp10/HEAT1"/>
</dbReference>
<comment type="function">
    <text evidence="9">Involved in nucleolar processing of pre-18S ribosomal RNA.</text>
</comment>
<dbReference type="InterPro" id="IPR040191">
    <property type="entry name" value="UTP10"/>
</dbReference>
<feature type="domain" description="BP28 C-terminal" evidence="10">
    <location>
        <begin position="1707"/>
        <end position="1847"/>
    </location>
</feature>
<comment type="caution">
    <text evidence="11">The sequence shown here is derived from an EMBL/GenBank/DDBJ whole genome shotgun (WGS) entry which is preliminary data.</text>
</comment>
<comment type="similarity">
    <text evidence="2 9">Belongs to the HEATR1/UTP10 family.</text>
</comment>
<evidence type="ECO:0000256" key="8">
    <source>
        <dbReference type="PROSITE-ProRule" id="PRU00103"/>
    </source>
</evidence>
<dbReference type="Proteomes" id="UP001203297">
    <property type="component" value="Unassembled WGS sequence"/>
</dbReference>
<name>A0AAD4M009_9AGAM</name>
<keyword evidence="6 9" id="KW-0539">Nucleus</keyword>
<dbReference type="SMART" id="SM01036">
    <property type="entry name" value="BP28CT"/>
    <property type="match status" value="1"/>
</dbReference>
<comment type="subcellular location">
    <subcellularLocation>
        <location evidence="1 9">Nucleus</location>
        <location evidence="1 9">Nucleolus</location>
    </subcellularLocation>
</comment>
<evidence type="ECO:0000256" key="2">
    <source>
        <dbReference type="ARBA" id="ARBA00010559"/>
    </source>
</evidence>
<dbReference type="EMBL" id="WTXG01000062">
    <property type="protein sequence ID" value="KAI0295094.1"/>
    <property type="molecule type" value="Genomic_DNA"/>
</dbReference>
<dbReference type="GO" id="GO:0034455">
    <property type="term" value="C:t-UTP complex"/>
    <property type="evidence" value="ECO:0007669"/>
    <property type="project" value="TreeGrafter"/>
</dbReference>
<evidence type="ECO:0000256" key="1">
    <source>
        <dbReference type="ARBA" id="ARBA00004604"/>
    </source>
</evidence>
<gene>
    <name evidence="11" type="ORF">B0F90DRAFT_1820677</name>
</gene>
<comment type="subunit">
    <text evidence="9">Component of the ribosomal small subunit (SSU) processome.</text>
</comment>
<feature type="repeat" description="HEAT" evidence="8">
    <location>
        <begin position="836"/>
        <end position="872"/>
    </location>
</feature>
<sequence>MPSSLATQLSQGVSLNSAFLVDRARRNPPQSYLFTPREAERHDLESIHALAWNAFVQLRQWNPAIQSFESSLFSDAAKGLDRTLLPANEVKELDIKISAYALLDSPWAHAELRESRVNEFNVEDILSLFLPYHDSPHFAKMLTILHLKPDAPWNFLNAYKLATQSVPRVALVTEMLNNVPVARFVASALPTAVKEKTVHRTLVAFHTAALLEYISRIKTLSDDLLAFLLPAMLEPLQDSAAQADAITKDIVLSSYVLLSALSHHCVLQGPAIKVILSVMASCSSKVAPQQFVNAALSVLGPQDQLDAFPDPFIEAILVLPDTDVILHTTLWSGFEKLIVPMIVPLVEQHPEIIEDVSRLIIEETRKNKMQSNDWFYHCLWYEISAIRRYTSLIRSQKPSQQRDPPEVDVVVASMDVNGEIRAAAVLSMLRTLREPARLDSENLGSLRSAFLSRVHDSSIAVLEALYSEPSVLAPILVSDPSAFIKAVSEAVIGTAAQTSRAVLRMHLSFIALHLLPAVSQDVVEDAFMQLIFPYLLFSKPKFRTAQAVWEIVQAAQKNAPDAGLGRCESIVGCTEILKEEERQYQEMVRPRKDGSVPSAFEDTGVMRRVNLAIASRMAETILMSNDHAKRFESLLLKLSDPDPHARNLAYLITRALLGMFSGENQVDAAQRVFHTMAIITLEGMNGFVKGAETLHELLNDTNLSTNVVLKPQSRNTLHSLQTSLLCMIPIVPRPSDDTLSFTDAVQSGTETTRNARFVTLLRSMYKLANSSSSLSVIPASLLRSQFIHLADDALAFLVGIWLSEEDAHLRRTALCHAFAFIAAHEATEHVMDFQTVLPALLVALGDPDRAVRYQAAECVQLLVRLSTAKQASGVYAFDTIYQKSTSQLKYLSWDDYQKYTETLATFREHCVHDPTYVRVVHQQYLVRHPSDKKKDIAHKRRIAEYLLSHVTSCGLPTVKLFLITLLEQVSDCAKAEALSPTIQALTDKEQAPVWEKLFGPQFEEFVTIIVSALDASVAGLLNESSDTLWPIFLGAIKFYFEPGSLPLPREALSTNLQNDLFSRLSLDRQKELCKSIITIGAGSSDAKKYCISLLAKLLRGAPLIIQLVADLRPEPSDTSTRATKRVKVAEADTKITESLGSLAFLAEVLSGISLPGDRDLISCLLEVLSSVSREEAEPTGDVAYVQQLLMSSIQNSSTAAQTAGETYFTGIRVDILVDIIRASENPQTFHQALLLIASLARVVPKSVLHNIMPIFTFMGSDVFHRDDNHSFRVVQKTIDSIIPLMVSSLKEKYASREGLLIASKDFLRVFTDATNHIPRHRRTQFFIHLVDVLGPEEFLSIVCMLIISKADKRLVRLQGRDSRAALALPLSLLQHYSSNVQLSVLIEILNEVQPFGESSLSSFDGDIGSLDKLVSALLEISSLQNVPGAAGEHKDITDVAQVARVALTECIRSIHATRFVVSVANILREGRPDERLSRGVLAETLGVFVDKLPSVSTPVRKEASPTIVIVITEIKRFLALEDESVVDAALRALKVIGSSVVHGEENHLVECLPLVLAASRSEPLTATAVAALPPLCTCLGPRIIPFFRDIIQLGVSVLRDALPLKQGESPGVVRDALDILRSVFSSIPTFWGTSELATVFRLYFDALALGSIGEIGPFVRRVSSKAPTAVLLSTYFETWTSISGANAEEHLSGYFELFKRTLRAAPRPPVLEHIRPTFKVFLEGLDLRNKRRDLDVLNVESAVITAFVELVTKLNDTAFRPLFRKLFDWAFTGSEASPERKVAFCNTYVRLLDHFKSLMTPYLSFLLSPFIESLRISDDSEENAFGLTQLCIIRTLTKSMNVDEGTFWRDDRLQQVMPVLIALISHVGGEKDALLTINDGGANDNGIITSKESLLQSLVALCEAVTDDDTLLKRLNLNVLMHTRADEARVRIFALECARALWSAHGSKLIGFVSETATFIVECGEDEHDDVVSAARAFKTVVEGMTGEKIE</sequence>
<organism evidence="11 12">
    <name type="scientific">Multifurca ochricompacta</name>
    <dbReference type="NCBI Taxonomy" id="376703"/>
    <lineage>
        <taxon>Eukaryota</taxon>
        <taxon>Fungi</taxon>
        <taxon>Dikarya</taxon>
        <taxon>Basidiomycota</taxon>
        <taxon>Agaricomycotina</taxon>
        <taxon>Agaricomycetes</taxon>
        <taxon>Russulales</taxon>
        <taxon>Russulaceae</taxon>
        <taxon>Multifurca</taxon>
    </lineage>
</organism>
<evidence type="ECO:0000313" key="12">
    <source>
        <dbReference type="Proteomes" id="UP001203297"/>
    </source>
</evidence>
<reference evidence="11" key="1">
    <citation type="journal article" date="2022" name="New Phytol.">
        <title>Evolutionary transition to the ectomycorrhizal habit in the genomes of a hyperdiverse lineage of mushroom-forming fungi.</title>
        <authorList>
            <person name="Looney B."/>
            <person name="Miyauchi S."/>
            <person name="Morin E."/>
            <person name="Drula E."/>
            <person name="Courty P.E."/>
            <person name="Kohler A."/>
            <person name="Kuo A."/>
            <person name="LaButti K."/>
            <person name="Pangilinan J."/>
            <person name="Lipzen A."/>
            <person name="Riley R."/>
            <person name="Andreopoulos W."/>
            <person name="He G."/>
            <person name="Johnson J."/>
            <person name="Nolan M."/>
            <person name="Tritt A."/>
            <person name="Barry K.W."/>
            <person name="Grigoriev I.V."/>
            <person name="Nagy L.G."/>
            <person name="Hibbett D."/>
            <person name="Henrissat B."/>
            <person name="Matheny P.B."/>
            <person name="Labbe J."/>
            <person name="Martin F.M."/>
        </authorList>
    </citation>
    <scope>NUCLEOTIDE SEQUENCE</scope>
    <source>
        <strain evidence="11">BPL690</strain>
    </source>
</reference>
<keyword evidence="12" id="KW-1185">Reference proteome</keyword>
<dbReference type="InterPro" id="IPR011989">
    <property type="entry name" value="ARM-like"/>
</dbReference>